<dbReference type="AlphaFoldDB" id="A0ABD3QV83"/>
<keyword evidence="5" id="KW-0472">Membrane</keyword>
<dbReference type="InterPro" id="IPR008930">
    <property type="entry name" value="Terpenoid_cyclase/PrenylTrfase"/>
</dbReference>
<evidence type="ECO:0000256" key="5">
    <source>
        <dbReference type="SAM" id="Phobius"/>
    </source>
</evidence>
<dbReference type="InterPro" id="IPR032697">
    <property type="entry name" value="SQ_cyclase_N"/>
</dbReference>
<feature type="transmembrane region" description="Helical" evidence="5">
    <location>
        <begin position="286"/>
        <end position="311"/>
    </location>
</feature>
<gene>
    <name evidence="8" type="ORF">HJC23_011238</name>
</gene>
<feature type="region of interest" description="Disordered" evidence="4">
    <location>
        <begin position="463"/>
        <end position="482"/>
    </location>
</feature>
<keyword evidence="3" id="KW-0413">Isomerase</keyword>
<dbReference type="NCBIfam" id="TIGR01787">
    <property type="entry name" value="squalene_cyclas"/>
    <property type="match status" value="1"/>
</dbReference>
<dbReference type="Proteomes" id="UP001516023">
    <property type="component" value="Unassembled WGS sequence"/>
</dbReference>
<dbReference type="GO" id="GO:0031559">
    <property type="term" value="F:oxidosqualene cyclase activity"/>
    <property type="evidence" value="ECO:0007669"/>
    <property type="project" value="UniProtKB-ARBA"/>
</dbReference>
<evidence type="ECO:0000313" key="9">
    <source>
        <dbReference type="Proteomes" id="UP001516023"/>
    </source>
</evidence>
<evidence type="ECO:0000256" key="4">
    <source>
        <dbReference type="SAM" id="MobiDB-lite"/>
    </source>
</evidence>
<dbReference type="EMBL" id="JABMIG020000008">
    <property type="protein sequence ID" value="KAL3804310.1"/>
    <property type="molecule type" value="Genomic_DNA"/>
</dbReference>
<name>A0ABD3QV83_9STRA</name>
<dbReference type="SUPFAM" id="SSF48239">
    <property type="entry name" value="Terpenoid cyclases/Protein prenyltransferases"/>
    <property type="match status" value="2"/>
</dbReference>
<dbReference type="SFLD" id="SFLDG01016">
    <property type="entry name" value="Prenyltransferase_Like_2"/>
    <property type="match status" value="1"/>
</dbReference>
<feature type="compositionally biased region" description="Low complexity" evidence="4">
    <location>
        <begin position="466"/>
        <end position="481"/>
    </location>
</feature>
<accession>A0ABD3QV83</accession>
<protein>
    <recommendedName>
        <fullName evidence="10">Cycloartenol synthase</fullName>
    </recommendedName>
</protein>
<feature type="compositionally biased region" description="Polar residues" evidence="4">
    <location>
        <begin position="437"/>
        <end position="448"/>
    </location>
</feature>
<dbReference type="InterPro" id="IPR032696">
    <property type="entry name" value="SQ_cyclase_C"/>
</dbReference>
<comment type="similarity">
    <text evidence="1">Belongs to the terpene cyclase/mutase family.</text>
</comment>
<keyword evidence="9" id="KW-1185">Reference proteome</keyword>
<feature type="domain" description="Squalene cyclase N-terminal" evidence="7">
    <location>
        <begin position="559"/>
        <end position="858"/>
    </location>
</feature>
<feature type="transmembrane region" description="Helical" evidence="5">
    <location>
        <begin position="49"/>
        <end position="71"/>
    </location>
</feature>
<dbReference type="PANTHER" id="PTHR11764:SF20">
    <property type="entry name" value="LANOSTEROL SYNTHASE"/>
    <property type="match status" value="1"/>
</dbReference>
<comment type="caution">
    <text evidence="8">The sequence shown here is derived from an EMBL/GenBank/DDBJ whole genome shotgun (WGS) entry which is preliminary data.</text>
</comment>
<dbReference type="Pfam" id="PF13249">
    <property type="entry name" value="SQHop_cyclase_N"/>
    <property type="match status" value="1"/>
</dbReference>
<keyword evidence="5" id="KW-1133">Transmembrane helix</keyword>
<dbReference type="Gene3D" id="1.50.10.20">
    <property type="match status" value="2"/>
</dbReference>
<organism evidence="8 9">
    <name type="scientific">Cyclotella cryptica</name>
    <dbReference type="NCBI Taxonomy" id="29204"/>
    <lineage>
        <taxon>Eukaryota</taxon>
        <taxon>Sar</taxon>
        <taxon>Stramenopiles</taxon>
        <taxon>Ochrophyta</taxon>
        <taxon>Bacillariophyta</taxon>
        <taxon>Coscinodiscophyceae</taxon>
        <taxon>Thalassiosirophycidae</taxon>
        <taxon>Stephanodiscales</taxon>
        <taxon>Stephanodiscaceae</taxon>
        <taxon>Cyclotella</taxon>
    </lineage>
</organism>
<dbReference type="CDD" id="cd02892">
    <property type="entry name" value="SQCY_1"/>
    <property type="match status" value="1"/>
</dbReference>
<feature type="transmembrane region" description="Helical" evidence="5">
    <location>
        <begin position="253"/>
        <end position="274"/>
    </location>
</feature>
<feature type="domain" description="Squalene cyclase C-terminal" evidence="6">
    <location>
        <begin position="871"/>
        <end position="1227"/>
    </location>
</feature>
<proteinExistence type="inferred from homology"/>
<keyword evidence="5" id="KW-0812">Transmembrane</keyword>
<dbReference type="PANTHER" id="PTHR11764">
    <property type="entry name" value="TERPENE CYCLASE/MUTASE FAMILY MEMBER"/>
    <property type="match status" value="1"/>
</dbReference>
<dbReference type="Pfam" id="PF13243">
    <property type="entry name" value="SQHop_cyclase_C"/>
    <property type="match status" value="1"/>
</dbReference>
<evidence type="ECO:0000259" key="7">
    <source>
        <dbReference type="Pfam" id="PF13249"/>
    </source>
</evidence>
<evidence type="ECO:0000256" key="2">
    <source>
        <dbReference type="ARBA" id="ARBA00022737"/>
    </source>
</evidence>
<feature type="region of interest" description="Disordered" evidence="4">
    <location>
        <begin position="433"/>
        <end position="452"/>
    </location>
</feature>
<keyword evidence="2" id="KW-0677">Repeat</keyword>
<sequence length="1239" mass="139202">MWPKPPIKETIMETSSQCLRSSPTGTCTLLPTLSLPAPLSPLFSSDCTLLTPLFLLGIFLLLISLCASHYLSRSPITELGQLGPRGRRNYSWNESTHGAGGRFVDWWLFGGCVWIRSSLFLWDRMCHFLGLSHGGADEDGEESCGGENLFACFGVVHNHDYKNKDGKAAENADTTRNEQTHQGKHGIGIIGYDSSLGAHGPVVLAPIRASVFILAWCSIGAFFVRAHAELTHFLIHYNAETFNFLPTSLRENLITMAFYVLQGIEYIFGRYPYFLQDEVLPSDSSMIGMITCAIIYATALITTLELALYVVGKLFSMIGIYVPKGVSHPGGPRPHKIVRVPKWTEGKKHFLPEELLMGQNNIKWRCAVAHDAHRDTLAKFNKAAGKVEVSDTTKEILLTGEPFGRQLWTMLEPQPCDQNVESEDDLNMTLRKALIPSKSNSEGTQQQPEAKEDMPNLFKQISDLFNPNVNPQSKSKPSKQSELVQLLASGGRRPWAFDPSKNPNSCDQIFRAQMISSYLEENEGKLPDDIAHIQRDESKKQIPAKTVKEAAKRGVAFYSMLQSPDGHWAGDYGGPHFLMPGLIVAWYVMGRPALMISPPQQALMLHYLKVHQQEDGGWGTHIESPSTMFGTVICYLAVRLLGAKRDEKWVTHARDFILKEGGAVMTSSWAKFWLCLIGCMDWKGHNSVPPEMWLLPNWFPFHPGRLWCHCRMVYLPMGYIYGSRFTYSDAENDPLIKELRQELYAEPYESIDWDRTRHLVAPMDNYSPIPTFMKFAQNCLSFYENYRVFRPFRDAVRGAGLKFCLEYMRAEDLQTNYIDIGPVNKALNMVAAFHAANNDINDPAVQSHMTRVPDYLWLAEDGMKMQGYNGSQCWDTSFAIQAVFECGLLDHFPLLSTKVWAYLERTQILSTETSQSSPAYQYESCDNRDKFYRHVSKGGWPFSTSAHGWPISDCTGEGLKGVLALMNSPVVVEAVKTDVLKSIDANRLYDAVNVILTLQNEDGGWATYENNRGFGWFEELNPSEVFGDIMIDYSYVECSMASLTALAEFHEKFPHHRSKEVAFAIRRGGEFMKSIQREDGSWYGSWACCFTYGCWFGIEGLIKAGEPSSSVPIQKCCRFLLSQQRPNGGWGEDFTSCYDKAYATNGMQSYGNDGSGVVNTAWALMALSAAKCNDVEAIRRGVQYLMSRQLECGDWPQEGISGVFNRACGITYTAYRNVFPVWALGRCAATYGDALDEKK</sequence>
<evidence type="ECO:0000256" key="1">
    <source>
        <dbReference type="ARBA" id="ARBA00009755"/>
    </source>
</evidence>
<evidence type="ECO:0008006" key="10">
    <source>
        <dbReference type="Google" id="ProtNLM"/>
    </source>
</evidence>
<dbReference type="GO" id="GO:0008610">
    <property type="term" value="P:lipid biosynthetic process"/>
    <property type="evidence" value="ECO:0007669"/>
    <property type="project" value="UniProtKB-ARBA"/>
</dbReference>
<evidence type="ECO:0000313" key="8">
    <source>
        <dbReference type="EMBL" id="KAL3804310.1"/>
    </source>
</evidence>
<evidence type="ECO:0000256" key="3">
    <source>
        <dbReference type="ARBA" id="ARBA00023235"/>
    </source>
</evidence>
<reference evidence="8 9" key="1">
    <citation type="journal article" date="2020" name="G3 (Bethesda)">
        <title>Improved Reference Genome for Cyclotella cryptica CCMP332, a Model for Cell Wall Morphogenesis, Salinity Adaptation, and Lipid Production in Diatoms (Bacillariophyta).</title>
        <authorList>
            <person name="Roberts W.R."/>
            <person name="Downey K.M."/>
            <person name="Ruck E.C."/>
            <person name="Traller J.C."/>
            <person name="Alverson A.J."/>
        </authorList>
    </citation>
    <scope>NUCLEOTIDE SEQUENCE [LARGE SCALE GENOMIC DNA]</scope>
    <source>
        <strain evidence="8 9">CCMP332</strain>
    </source>
</reference>
<evidence type="ECO:0000259" key="6">
    <source>
        <dbReference type="Pfam" id="PF13243"/>
    </source>
</evidence>
<dbReference type="InterPro" id="IPR018333">
    <property type="entry name" value="Squalene_cyclase"/>
</dbReference>
<dbReference type="FunFam" id="1.50.10.20:FF:000002">
    <property type="entry name" value="Terpene cyclase/mutase family member"/>
    <property type="match status" value="1"/>
</dbReference>